<dbReference type="Gene3D" id="1.10.510.10">
    <property type="entry name" value="Transferase(Phosphotransferase) domain 1"/>
    <property type="match status" value="1"/>
</dbReference>
<feature type="domain" description="PB1" evidence="15">
    <location>
        <begin position="264"/>
        <end position="352"/>
    </location>
</feature>
<dbReference type="SUPFAM" id="SSF54277">
    <property type="entry name" value="CAD &amp; PB1 domains"/>
    <property type="match status" value="1"/>
</dbReference>
<dbReference type="GeneID" id="25563613"/>
<feature type="region of interest" description="Disordered" evidence="12">
    <location>
        <begin position="1"/>
        <end position="43"/>
    </location>
</feature>
<feature type="domain" description="SAM" evidence="14">
    <location>
        <begin position="172"/>
        <end position="224"/>
    </location>
</feature>
<feature type="binding site" evidence="10">
    <location>
        <position position="383"/>
    </location>
    <ligand>
        <name>ATP</name>
        <dbReference type="ChEBI" id="CHEBI:30616"/>
    </ligand>
</feature>
<evidence type="ECO:0000256" key="6">
    <source>
        <dbReference type="ARBA" id="ARBA00022777"/>
    </source>
</evidence>
<evidence type="ECO:0000256" key="3">
    <source>
        <dbReference type="ARBA" id="ARBA00022527"/>
    </source>
</evidence>
<dbReference type="PROSITE" id="PS50105">
    <property type="entry name" value="SAM_DOMAIN"/>
    <property type="match status" value="1"/>
</dbReference>
<dbReference type="Pfam" id="PF00536">
    <property type="entry name" value="SAM_1"/>
    <property type="match status" value="1"/>
</dbReference>
<dbReference type="InterPro" id="IPR000719">
    <property type="entry name" value="Prot_kinase_dom"/>
</dbReference>
<evidence type="ECO:0000256" key="5">
    <source>
        <dbReference type="ARBA" id="ARBA00022741"/>
    </source>
</evidence>
<sequence length="643" mass="67899">MDLLRGAVPVDAETAETVQAGQGSAGESGELDGSNGSGLSSTTVTVPAMVRECAVAGGGTVDEDEYQRRWELRRQRREEAAQAALAAELERSRRREYERIRQMREMRRNLALLDDGDDQDDDDESDDMYSSSGSEVEVGVMGGIGVADGAAASPAQAAAPTTPQATRPLVALSASEVGDWLLGLGLDDLVPVFAEHAIDGAALLALSDADLRDDLGLKLGPRRKITAARSGQMVGAGSPAGGSPVGSLLSRSWSASPLASPGTSLRVKLVYVGDDGGSVRVHAMSLPHDVHFDEVLQTASAGAGLDAHVALSYVDEDGDVVGLASDLDWAAALDWFMAQAEVRTLRIQVHVVKYSLGAKIGEGAFGKVYLAQDARTGALLAIKQVELKDASTLARSVAAQLDKQLEALEKEVEILGLVGDHPNIVRYLGTRREGATINVMMEYVSGGSLHALMQKMGAFPERVVAGYIAQALRGLEYLHARGIIHRDLKASNLLISAETNVVKISDFGTSRVLAGLSQQGSVVGARTFVGTPWFMPPEVVRQSPYDTSADVWSLAATAVELLTGNPPFHNLEPVQAIFAIGRSTGRPVFTPLSPLSPACDAFLDACFIVDVETRATVPDLLAHDWLVAVSPLPSPSLSPPTSS</sequence>
<dbReference type="PANTHER" id="PTHR11584:SF369">
    <property type="entry name" value="MITOGEN-ACTIVATED PROTEIN KINASE KINASE KINASE 19-RELATED"/>
    <property type="match status" value="1"/>
</dbReference>
<dbReference type="InterPro" id="IPR011009">
    <property type="entry name" value="Kinase-like_dom_sf"/>
</dbReference>
<protein>
    <recommendedName>
        <fullName evidence="2">mitogen-activated protein kinase kinase kinase</fullName>
        <ecNumber evidence="2">2.7.11.25</ecNumber>
    </recommendedName>
</protein>
<dbReference type="EC" id="2.7.11.25" evidence="2"/>
<keyword evidence="3" id="KW-0723">Serine/threonine-protein kinase</keyword>
<comment type="catalytic activity">
    <reaction evidence="8">
        <text>L-threonyl-[protein] + ATP = O-phospho-L-threonyl-[protein] + ADP + H(+)</text>
        <dbReference type="Rhea" id="RHEA:46608"/>
        <dbReference type="Rhea" id="RHEA-COMP:11060"/>
        <dbReference type="Rhea" id="RHEA-COMP:11605"/>
        <dbReference type="ChEBI" id="CHEBI:15378"/>
        <dbReference type="ChEBI" id="CHEBI:30013"/>
        <dbReference type="ChEBI" id="CHEBI:30616"/>
        <dbReference type="ChEBI" id="CHEBI:61977"/>
        <dbReference type="ChEBI" id="CHEBI:456216"/>
        <dbReference type="EC" id="2.7.11.25"/>
    </reaction>
</comment>
<dbReference type="InterPro" id="IPR001660">
    <property type="entry name" value="SAM"/>
</dbReference>
<organism evidence="16 17">
    <name type="scientific">Thecamonas trahens ATCC 50062</name>
    <dbReference type="NCBI Taxonomy" id="461836"/>
    <lineage>
        <taxon>Eukaryota</taxon>
        <taxon>Apusozoa</taxon>
        <taxon>Apusomonadida</taxon>
        <taxon>Apusomonadidae</taxon>
        <taxon>Thecamonas</taxon>
    </lineage>
</organism>
<feature type="compositionally biased region" description="Acidic residues" evidence="12">
    <location>
        <begin position="114"/>
        <end position="127"/>
    </location>
</feature>
<feature type="coiled-coil region" evidence="11">
    <location>
        <begin position="391"/>
        <end position="418"/>
    </location>
</feature>
<evidence type="ECO:0000259" key="15">
    <source>
        <dbReference type="PROSITE" id="PS51745"/>
    </source>
</evidence>
<dbReference type="Gene3D" id="1.10.150.50">
    <property type="entry name" value="Transcription Factor, Ets-1"/>
    <property type="match status" value="1"/>
</dbReference>
<evidence type="ECO:0000313" key="17">
    <source>
        <dbReference type="Proteomes" id="UP000054408"/>
    </source>
</evidence>
<keyword evidence="11" id="KW-0175">Coiled coil</keyword>
<dbReference type="STRING" id="461836.A0A0L0D6J2"/>
<accession>A0A0L0D6J2</accession>
<evidence type="ECO:0000256" key="8">
    <source>
        <dbReference type="ARBA" id="ARBA00047559"/>
    </source>
</evidence>
<dbReference type="InterPro" id="IPR017441">
    <property type="entry name" value="Protein_kinase_ATP_BS"/>
</dbReference>
<evidence type="ECO:0000256" key="10">
    <source>
        <dbReference type="PROSITE-ProRule" id="PRU10141"/>
    </source>
</evidence>
<feature type="domain" description="Protein kinase" evidence="13">
    <location>
        <begin position="354"/>
        <end position="626"/>
    </location>
</feature>
<evidence type="ECO:0000256" key="9">
    <source>
        <dbReference type="ARBA" id="ARBA00048329"/>
    </source>
</evidence>
<dbReference type="GO" id="GO:0004709">
    <property type="term" value="F:MAP kinase kinase kinase activity"/>
    <property type="evidence" value="ECO:0007669"/>
    <property type="project" value="UniProtKB-EC"/>
</dbReference>
<dbReference type="SMART" id="SM00666">
    <property type="entry name" value="PB1"/>
    <property type="match status" value="1"/>
</dbReference>
<dbReference type="Proteomes" id="UP000054408">
    <property type="component" value="Unassembled WGS sequence"/>
</dbReference>
<dbReference type="eggNOG" id="KOG0198">
    <property type="taxonomic scope" value="Eukaryota"/>
</dbReference>
<dbReference type="SMART" id="SM00220">
    <property type="entry name" value="S_TKc"/>
    <property type="match status" value="1"/>
</dbReference>
<evidence type="ECO:0000256" key="4">
    <source>
        <dbReference type="ARBA" id="ARBA00022679"/>
    </source>
</evidence>
<evidence type="ECO:0000259" key="14">
    <source>
        <dbReference type="PROSITE" id="PS50105"/>
    </source>
</evidence>
<evidence type="ECO:0000313" key="16">
    <source>
        <dbReference type="EMBL" id="KNC47820.1"/>
    </source>
</evidence>
<dbReference type="CDD" id="cd05992">
    <property type="entry name" value="PB1"/>
    <property type="match status" value="1"/>
</dbReference>
<dbReference type="PROSITE" id="PS50011">
    <property type="entry name" value="PROTEIN_KINASE_DOM"/>
    <property type="match status" value="1"/>
</dbReference>
<proteinExistence type="inferred from homology"/>
<dbReference type="SMART" id="SM00454">
    <property type="entry name" value="SAM"/>
    <property type="match status" value="1"/>
</dbReference>
<dbReference type="Gene3D" id="3.10.20.90">
    <property type="entry name" value="Phosphatidylinositol 3-kinase Catalytic Subunit, Chain A, domain 1"/>
    <property type="match status" value="1"/>
</dbReference>
<evidence type="ECO:0000256" key="1">
    <source>
        <dbReference type="ARBA" id="ARBA00006529"/>
    </source>
</evidence>
<comment type="similarity">
    <text evidence="1">Belongs to the protein kinase superfamily. STE Ser/Thr protein kinase family. MAP kinase kinase kinase subfamily.</text>
</comment>
<keyword evidence="4" id="KW-0808">Transferase</keyword>
<dbReference type="InterPro" id="IPR013761">
    <property type="entry name" value="SAM/pointed_sf"/>
</dbReference>
<gene>
    <name evidence="16" type="ORF">AMSG_04049</name>
</gene>
<dbReference type="SUPFAM" id="SSF56112">
    <property type="entry name" value="Protein kinase-like (PK-like)"/>
    <property type="match status" value="1"/>
</dbReference>
<name>A0A0L0D6J2_THETB</name>
<dbReference type="OrthoDB" id="266718at2759"/>
<keyword evidence="6 16" id="KW-0418">Kinase</keyword>
<dbReference type="GO" id="GO:0005524">
    <property type="term" value="F:ATP binding"/>
    <property type="evidence" value="ECO:0007669"/>
    <property type="project" value="UniProtKB-UniRule"/>
</dbReference>
<dbReference type="CDD" id="cd06606">
    <property type="entry name" value="STKc_MAPKKK"/>
    <property type="match status" value="1"/>
</dbReference>
<dbReference type="EMBL" id="GL349448">
    <property type="protein sequence ID" value="KNC47820.1"/>
    <property type="molecule type" value="Genomic_DNA"/>
</dbReference>
<comment type="catalytic activity">
    <reaction evidence="9">
        <text>L-seryl-[protein] + ATP = O-phospho-L-seryl-[protein] + ADP + H(+)</text>
        <dbReference type="Rhea" id="RHEA:17989"/>
        <dbReference type="Rhea" id="RHEA-COMP:9863"/>
        <dbReference type="Rhea" id="RHEA-COMP:11604"/>
        <dbReference type="ChEBI" id="CHEBI:15378"/>
        <dbReference type="ChEBI" id="CHEBI:29999"/>
        <dbReference type="ChEBI" id="CHEBI:30616"/>
        <dbReference type="ChEBI" id="CHEBI:83421"/>
        <dbReference type="ChEBI" id="CHEBI:456216"/>
        <dbReference type="EC" id="2.7.11.25"/>
    </reaction>
</comment>
<evidence type="ECO:0000259" key="13">
    <source>
        <dbReference type="PROSITE" id="PS50011"/>
    </source>
</evidence>
<evidence type="ECO:0000256" key="11">
    <source>
        <dbReference type="SAM" id="Coils"/>
    </source>
</evidence>
<keyword evidence="7 10" id="KW-0067">ATP-binding</keyword>
<dbReference type="Pfam" id="PF00069">
    <property type="entry name" value="Pkinase"/>
    <property type="match status" value="1"/>
</dbReference>
<dbReference type="InterPro" id="IPR008271">
    <property type="entry name" value="Ser/Thr_kinase_AS"/>
</dbReference>
<dbReference type="InterPro" id="IPR000270">
    <property type="entry name" value="PB1_dom"/>
</dbReference>
<dbReference type="PROSITE" id="PS51745">
    <property type="entry name" value="PB1"/>
    <property type="match status" value="1"/>
</dbReference>
<dbReference type="RefSeq" id="XP_013759298.1">
    <property type="nucleotide sequence ID" value="XM_013903844.1"/>
</dbReference>
<feature type="region of interest" description="Disordered" evidence="12">
    <location>
        <begin position="110"/>
        <end position="134"/>
    </location>
</feature>
<evidence type="ECO:0000256" key="2">
    <source>
        <dbReference type="ARBA" id="ARBA00012406"/>
    </source>
</evidence>
<evidence type="ECO:0000256" key="7">
    <source>
        <dbReference type="ARBA" id="ARBA00022840"/>
    </source>
</evidence>
<evidence type="ECO:0000256" key="12">
    <source>
        <dbReference type="SAM" id="MobiDB-lite"/>
    </source>
</evidence>
<dbReference type="PROSITE" id="PS00108">
    <property type="entry name" value="PROTEIN_KINASE_ST"/>
    <property type="match status" value="1"/>
</dbReference>
<dbReference type="PANTHER" id="PTHR11584">
    <property type="entry name" value="SERINE/THREONINE PROTEIN KINASE"/>
    <property type="match status" value="1"/>
</dbReference>
<keyword evidence="5 10" id="KW-0547">Nucleotide-binding</keyword>
<dbReference type="AlphaFoldDB" id="A0A0L0D6J2"/>
<dbReference type="Pfam" id="PF00564">
    <property type="entry name" value="PB1"/>
    <property type="match status" value="1"/>
</dbReference>
<keyword evidence="17" id="KW-1185">Reference proteome</keyword>
<dbReference type="InterPro" id="IPR053793">
    <property type="entry name" value="PB1-like"/>
</dbReference>
<dbReference type="SUPFAM" id="SSF47769">
    <property type="entry name" value="SAM/Pointed domain"/>
    <property type="match status" value="1"/>
</dbReference>
<dbReference type="PROSITE" id="PS00107">
    <property type="entry name" value="PROTEIN_KINASE_ATP"/>
    <property type="match status" value="1"/>
</dbReference>
<reference evidence="16 17" key="1">
    <citation type="submission" date="2010-05" db="EMBL/GenBank/DDBJ databases">
        <title>The Genome Sequence of Thecamonas trahens ATCC 50062.</title>
        <authorList>
            <consortium name="The Broad Institute Genome Sequencing Platform"/>
            <person name="Russ C."/>
            <person name="Cuomo C."/>
            <person name="Shea T."/>
            <person name="Young S.K."/>
            <person name="Zeng Q."/>
            <person name="Koehrsen M."/>
            <person name="Haas B."/>
            <person name="Borodovsky M."/>
            <person name="Guigo R."/>
            <person name="Alvarado L."/>
            <person name="Berlin A."/>
            <person name="Bochicchio J."/>
            <person name="Borenstein D."/>
            <person name="Chapman S."/>
            <person name="Chen Z."/>
            <person name="Freedman E."/>
            <person name="Gellesch M."/>
            <person name="Goldberg J."/>
            <person name="Griggs A."/>
            <person name="Gujja S."/>
            <person name="Heilman E."/>
            <person name="Heiman D."/>
            <person name="Hepburn T."/>
            <person name="Howarth C."/>
            <person name="Jen D."/>
            <person name="Larson L."/>
            <person name="Mehta T."/>
            <person name="Park D."/>
            <person name="Pearson M."/>
            <person name="Roberts A."/>
            <person name="Saif S."/>
            <person name="Shenoy N."/>
            <person name="Sisk P."/>
            <person name="Stolte C."/>
            <person name="Sykes S."/>
            <person name="Thomson T."/>
            <person name="Walk T."/>
            <person name="White J."/>
            <person name="Yandava C."/>
            <person name="Burger G."/>
            <person name="Gray M.W."/>
            <person name="Holland P.W.H."/>
            <person name="King N."/>
            <person name="Lang F.B.F."/>
            <person name="Roger A.J."/>
            <person name="Ruiz-Trillo I."/>
            <person name="Lander E."/>
            <person name="Nusbaum C."/>
        </authorList>
    </citation>
    <scope>NUCLEOTIDE SEQUENCE [LARGE SCALE GENOMIC DNA]</scope>
    <source>
        <strain evidence="16 17">ATCC 50062</strain>
    </source>
</reference>